<proteinExistence type="predicted"/>
<feature type="compositionally biased region" description="Basic and acidic residues" evidence="1">
    <location>
        <begin position="459"/>
        <end position="468"/>
    </location>
</feature>
<organism evidence="2">
    <name type="scientific">Blastobotrys adeninivorans</name>
    <name type="common">Yeast</name>
    <name type="synonym">Arxula adeninivorans</name>
    <dbReference type="NCBI Taxonomy" id="409370"/>
    <lineage>
        <taxon>Eukaryota</taxon>
        <taxon>Fungi</taxon>
        <taxon>Dikarya</taxon>
        <taxon>Ascomycota</taxon>
        <taxon>Saccharomycotina</taxon>
        <taxon>Dipodascomycetes</taxon>
        <taxon>Dipodascales</taxon>
        <taxon>Trichomonascaceae</taxon>
        <taxon>Blastobotrys</taxon>
    </lineage>
</organism>
<sequence length="573" mass="63197">MGSTIFRYPTSNIFAQLYRNALHLVMYSSSEPQLGVIDLDLSDQESPPKTDCGRITLTSESKGISVLLPGRTDSSFTLTRSSCQVIITSMPSFADELFHDIVQSALTNKNSTGLFSQDPFSPGPFSKDLFTQKQLSVGNSSCVTSRPPDVEEAAFEPPWPHTQGKSLATPDISSQLSSILPSQHFNTQLPSTSASSMSCHLSNPQEPALYNSRLADVQSQIPTPTGSQDMTCPGSRYSERFPDNAIASHSQDVETTLDTTKQSQSVNQSFPMETTDYTDLFSIHSTCSSQDSQLSEHQHGQSCESDNIRTIGSAITTTAIACLPGAHPRVVSYPASQPELEQYISSAMRTRRQLRLITEINGHCDIGHSRKNDVYSTSTPLKPVQAQSSQGAKTKVTKTRKINVKSSKDRLRGSSEKSSGRIIVEQPIGEPGAANQAKCNHSNDSDVPQKTGAESSFDYSEHGLDESARTTPGVDGNNTDLKLLDDQHQMIRIYLNSATDAFMSKLERAELDMLQRSEAMTKLRENLTCTRLQRRENNSPSSSIIQLADWISKNRWKPDRQIVHEMTWDDDEE</sequence>
<feature type="compositionally biased region" description="Polar residues" evidence="1">
    <location>
        <begin position="374"/>
        <end position="392"/>
    </location>
</feature>
<feature type="compositionally biased region" description="Polar residues" evidence="1">
    <location>
        <begin position="437"/>
        <end position="458"/>
    </location>
</feature>
<reference evidence="2" key="1">
    <citation type="submission" date="2014-02" db="EMBL/GenBank/DDBJ databases">
        <authorList>
            <person name="Genoscope - CEA"/>
        </authorList>
    </citation>
    <scope>NUCLEOTIDE SEQUENCE</scope>
    <source>
        <strain evidence="2">LS3</strain>
    </source>
</reference>
<dbReference type="AlphaFoldDB" id="A0A060TAZ4"/>
<reference evidence="2" key="2">
    <citation type="submission" date="2014-06" db="EMBL/GenBank/DDBJ databases">
        <title>The complete genome of Blastobotrys (Arxula) adeninivorans LS3 - a yeast of biotechnological interest.</title>
        <authorList>
            <person name="Kunze G."/>
            <person name="Gaillardin C."/>
            <person name="Czernicka M."/>
            <person name="Durrens P."/>
            <person name="Martin T."/>
            <person name="Boer E."/>
            <person name="Gabaldon T."/>
            <person name="Cruz J."/>
            <person name="Talla E."/>
            <person name="Marck C."/>
            <person name="Goffeau A."/>
            <person name="Barbe V."/>
            <person name="Baret P."/>
            <person name="Baronian K."/>
            <person name="Beier S."/>
            <person name="Bleykasten C."/>
            <person name="Bode R."/>
            <person name="Casaregola S."/>
            <person name="Despons L."/>
            <person name="Fairhead C."/>
            <person name="Giersberg M."/>
            <person name="Gierski P."/>
            <person name="Hahnel U."/>
            <person name="Hartmann A."/>
            <person name="Jankowska D."/>
            <person name="Jubin C."/>
            <person name="Jung P."/>
            <person name="Lafontaine I."/>
            <person name="Leh-Louis V."/>
            <person name="Lemaire M."/>
            <person name="Marcet-Houben M."/>
            <person name="Mascher M."/>
            <person name="Morel G."/>
            <person name="Richard G.-F."/>
            <person name="Riechen J."/>
            <person name="Sacerdot C."/>
            <person name="Sarkar A."/>
            <person name="Savel G."/>
            <person name="Schacherer J."/>
            <person name="Sherman D."/>
            <person name="Straub M.-L."/>
            <person name="Stein N."/>
            <person name="Thierry A."/>
            <person name="Trautwein-Schult A."/>
            <person name="Westhof E."/>
            <person name="Worch S."/>
            <person name="Dujon B."/>
            <person name="Souciet J.-L."/>
            <person name="Wincker P."/>
            <person name="Scholz U."/>
            <person name="Neuveglise N."/>
        </authorList>
    </citation>
    <scope>NUCLEOTIDE SEQUENCE</scope>
    <source>
        <strain evidence="2">LS3</strain>
    </source>
</reference>
<feature type="region of interest" description="Disordered" evidence="1">
    <location>
        <begin position="367"/>
        <end position="480"/>
    </location>
</feature>
<feature type="compositionally biased region" description="Basic and acidic residues" evidence="1">
    <location>
        <begin position="406"/>
        <end position="419"/>
    </location>
</feature>
<evidence type="ECO:0000256" key="1">
    <source>
        <dbReference type="SAM" id="MobiDB-lite"/>
    </source>
</evidence>
<name>A0A060TAZ4_BLAAD</name>
<evidence type="ECO:0000313" key="2">
    <source>
        <dbReference type="EMBL" id="CDP38123.1"/>
    </source>
</evidence>
<dbReference type="EMBL" id="HG937694">
    <property type="protein sequence ID" value="CDP38123.1"/>
    <property type="molecule type" value="Genomic_DNA"/>
</dbReference>
<gene>
    <name evidence="2" type="ORF">GNLVRS02_ARAD1D27544g</name>
</gene>
<accession>A0A060TAZ4</accession>
<protein>
    <submittedName>
        <fullName evidence="2">ARAD1D27544p</fullName>
    </submittedName>
</protein>